<evidence type="ECO:0000313" key="2">
    <source>
        <dbReference type="Proteomes" id="UP000271889"/>
    </source>
</evidence>
<name>A0A3P7PYM4_CYLGO</name>
<reference evidence="1 2" key="1">
    <citation type="submission" date="2018-11" db="EMBL/GenBank/DDBJ databases">
        <authorList>
            <consortium name="Pathogen Informatics"/>
        </authorList>
    </citation>
    <scope>NUCLEOTIDE SEQUENCE [LARGE SCALE GENOMIC DNA]</scope>
</reference>
<gene>
    <name evidence="1" type="ORF">CGOC_LOCUS9926</name>
</gene>
<keyword evidence="2" id="KW-1185">Reference proteome</keyword>
<evidence type="ECO:0000313" key="1">
    <source>
        <dbReference type="EMBL" id="VDN24832.1"/>
    </source>
</evidence>
<dbReference type="OrthoDB" id="5811364at2759"/>
<protein>
    <submittedName>
        <fullName evidence="1">Uncharacterized protein</fullName>
    </submittedName>
</protein>
<proteinExistence type="predicted"/>
<organism evidence="1 2">
    <name type="scientific">Cylicostephanus goldi</name>
    <name type="common">Nematode worm</name>
    <dbReference type="NCBI Taxonomy" id="71465"/>
    <lineage>
        <taxon>Eukaryota</taxon>
        <taxon>Metazoa</taxon>
        <taxon>Ecdysozoa</taxon>
        <taxon>Nematoda</taxon>
        <taxon>Chromadorea</taxon>
        <taxon>Rhabditida</taxon>
        <taxon>Rhabditina</taxon>
        <taxon>Rhabditomorpha</taxon>
        <taxon>Strongyloidea</taxon>
        <taxon>Strongylidae</taxon>
        <taxon>Cylicostephanus</taxon>
    </lineage>
</organism>
<dbReference type="EMBL" id="UYRV01108987">
    <property type="protein sequence ID" value="VDN24832.1"/>
    <property type="molecule type" value="Genomic_DNA"/>
</dbReference>
<dbReference type="Proteomes" id="UP000271889">
    <property type="component" value="Unassembled WGS sequence"/>
</dbReference>
<sequence>MSCAWFETRIFEWIQVELAWNNLFIVMDRSVELNEDETIMVTQLEQAYCQFLLRIMDHIYALGSVPRNHEKFFILYNDTADPELLITRSHPDVQSLLWNDSLLLTSFAGVQVLRGAQARFRLGPELDVAPVFSTAFYDGLKALGWSEGMFFSFQNFKNAFEMAAQKLTHELSNKLLSQINEAGLHQYWQDMKEITCGRVAHCFATYVYGCTSDPSKIVTLDLVEVYNSALLRSGIPANRAIRWRLATTAISETDHSISCDLERPLNYVIRPTLIPAMNACMDNMFKIFRGRKLKITKEFVKTEK</sequence>
<dbReference type="AlphaFoldDB" id="A0A3P7PYM4"/>
<accession>A0A3P7PYM4</accession>